<reference evidence="1 2" key="1">
    <citation type="submission" date="2020-04" db="EMBL/GenBank/DDBJ databases">
        <authorList>
            <person name="De Canck E."/>
        </authorList>
    </citation>
    <scope>NUCLEOTIDE SEQUENCE [LARGE SCALE GENOMIC DNA]</scope>
    <source>
        <strain evidence="1 2">LMG 28614</strain>
    </source>
</reference>
<dbReference type="AlphaFoldDB" id="A0A6S7D5W1"/>
<dbReference type="EMBL" id="CADIKK010000021">
    <property type="protein sequence ID" value="CAB3796910.1"/>
    <property type="molecule type" value="Genomic_DNA"/>
</dbReference>
<evidence type="ECO:0000313" key="2">
    <source>
        <dbReference type="Proteomes" id="UP000494365"/>
    </source>
</evidence>
<name>A0A6S7D5W1_9BURK</name>
<evidence type="ECO:0000313" key="1">
    <source>
        <dbReference type="EMBL" id="CAB3796910.1"/>
    </source>
</evidence>
<accession>A0A6S7D5W1</accession>
<organism evidence="1 2">
    <name type="scientific">Paraburkholderia ultramafica</name>
    <dbReference type="NCBI Taxonomy" id="1544867"/>
    <lineage>
        <taxon>Bacteria</taxon>
        <taxon>Pseudomonadati</taxon>
        <taxon>Pseudomonadota</taxon>
        <taxon>Betaproteobacteria</taxon>
        <taxon>Burkholderiales</taxon>
        <taxon>Burkholderiaceae</taxon>
        <taxon>Paraburkholderia</taxon>
    </lineage>
</organism>
<protein>
    <submittedName>
        <fullName evidence="1">Uncharacterized protein</fullName>
    </submittedName>
</protein>
<dbReference type="RefSeq" id="WP_246279144.1">
    <property type="nucleotide sequence ID" value="NZ_CADIKK010000021.1"/>
</dbReference>
<dbReference type="Proteomes" id="UP000494365">
    <property type="component" value="Unassembled WGS sequence"/>
</dbReference>
<gene>
    <name evidence="1" type="ORF">LMG28614_04469</name>
</gene>
<proteinExistence type="predicted"/>
<sequence length="83" mass="8558">MLKQYVGHEAGDPAKLAQLVQLVLKLAYHNALPAHLLLGSDALHDCGEGDKARADALRAASAATDFCAPAPLPAFPPASGTQV</sequence>
<keyword evidence="2" id="KW-1185">Reference proteome</keyword>